<dbReference type="EMBL" id="RXNU01000007">
    <property type="protein sequence ID" value="RTR38244.1"/>
    <property type="molecule type" value="Genomic_DNA"/>
</dbReference>
<dbReference type="Proteomes" id="UP000267448">
    <property type="component" value="Unassembled WGS sequence"/>
</dbReference>
<gene>
    <name evidence="2" type="ORF">EKG38_14905</name>
</gene>
<sequence>MALSRKKWNNVIIIASLLMITILTLLDDKTSQLPDDAHPLFDDTSPLAQLQVNELWLNKGSSNWQCHPKILNCQLWAKAWSEIQLSPLVDQQELFEHSSADTPKEVIIVIDNSEQAQPWSWYEKLGLLKSPANNWYLIPPSQREGLSPIIKITAASNTDS</sequence>
<evidence type="ECO:0000313" key="3">
    <source>
        <dbReference type="Proteomes" id="UP000267448"/>
    </source>
</evidence>
<proteinExistence type="predicted"/>
<evidence type="ECO:0000313" key="2">
    <source>
        <dbReference type="EMBL" id="RTR38244.1"/>
    </source>
</evidence>
<comment type="caution">
    <text evidence="2">The sequence shown here is derived from an EMBL/GenBank/DDBJ whole genome shotgun (WGS) entry which is preliminary data.</text>
</comment>
<keyword evidence="1" id="KW-0472">Membrane</keyword>
<keyword evidence="3" id="KW-1185">Reference proteome</keyword>
<dbReference type="AlphaFoldDB" id="A0A3S0K918"/>
<protein>
    <submittedName>
        <fullName evidence="2">Uncharacterized protein</fullName>
    </submittedName>
</protein>
<organism evidence="2 3">
    <name type="scientific">Shewanella canadensis</name>
    <dbReference type="NCBI Taxonomy" id="271096"/>
    <lineage>
        <taxon>Bacteria</taxon>
        <taxon>Pseudomonadati</taxon>
        <taxon>Pseudomonadota</taxon>
        <taxon>Gammaproteobacteria</taxon>
        <taxon>Alteromonadales</taxon>
        <taxon>Shewanellaceae</taxon>
        <taxon>Shewanella</taxon>
    </lineage>
</organism>
<keyword evidence="1" id="KW-0812">Transmembrane</keyword>
<feature type="transmembrane region" description="Helical" evidence="1">
    <location>
        <begin position="7"/>
        <end position="26"/>
    </location>
</feature>
<reference evidence="2 3" key="1">
    <citation type="submission" date="2018-12" db="EMBL/GenBank/DDBJ databases">
        <authorList>
            <person name="Yu L."/>
        </authorList>
    </citation>
    <scope>NUCLEOTIDE SEQUENCE [LARGE SCALE GENOMIC DNA]</scope>
    <source>
        <strain evidence="2 3">HAW-EB2</strain>
    </source>
</reference>
<evidence type="ECO:0000256" key="1">
    <source>
        <dbReference type="SAM" id="Phobius"/>
    </source>
</evidence>
<name>A0A3S0K918_9GAMM</name>
<keyword evidence="1" id="KW-1133">Transmembrane helix</keyword>
<accession>A0A3S0K918</accession>
<dbReference type="OrthoDB" id="5587008at2"/>
<dbReference type="RefSeq" id="WP_126521020.1">
    <property type="nucleotide sequence ID" value="NZ_RXNU01000007.1"/>
</dbReference>